<organism evidence="2 3">
    <name type="scientific">Phomopsis amygdali</name>
    <name type="common">Fusicoccum amygdali</name>
    <dbReference type="NCBI Taxonomy" id="1214568"/>
    <lineage>
        <taxon>Eukaryota</taxon>
        <taxon>Fungi</taxon>
        <taxon>Dikarya</taxon>
        <taxon>Ascomycota</taxon>
        <taxon>Pezizomycotina</taxon>
        <taxon>Sordariomycetes</taxon>
        <taxon>Sordariomycetidae</taxon>
        <taxon>Diaporthales</taxon>
        <taxon>Diaporthaceae</taxon>
        <taxon>Diaporthe</taxon>
    </lineage>
</organism>
<accession>A0AAD9SGN4</accession>
<keyword evidence="3" id="KW-1185">Reference proteome</keyword>
<dbReference type="GO" id="GO:0016491">
    <property type="term" value="F:oxidoreductase activity"/>
    <property type="evidence" value="ECO:0007669"/>
    <property type="project" value="InterPro"/>
</dbReference>
<dbReference type="PANTHER" id="PTHR45033">
    <property type="match status" value="1"/>
</dbReference>
<protein>
    <recommendedName>
        <fullName evidence="1">Enoyl reductase (ER) domain-containing protein</fullName>
    </recommendedName>
</protein>
<dbReference type="PANTHER" id="PTHR45033:SF2">
    <property type="entry name" value="ZINC-TYPE ALCOHOL DEHYDROGENASE-LIKE PROTEIN C1773.06C"/>
    <property type="match status" value="1"/>
</dbReference>
<dbReference type="SUPFAM" id="SSF50129">
    <property type="entry name" value="GroES-like"/>
    <property type="match status" value="1"/>
</dbReference>
<dbReference type="InterPro" id="IPR013149">
    <property type="entry name" value="ADH-like_C"/>
</dbReference>
<evidence type="ECO:0000313" key="2">
    <source>
        <dbReference type="EMBL" id="KAK2607033.1"/>
    </source>
</evidence>
<dbReference type="InterPro" id="IPR020843">
    <property type="entry name" value="ER"/>
</dbReference>
<dbReference type="InterPro" id="IPR011032">
    <property type="entry name" value="GroES-like_sf"/>
</dbReference>
<dbReference type="Gene3D" id="3.40.50.720">
    <property type="entry name" value="NAD(P)-binding Rossmann-like Domain"/>
    <property type="match status" value="1"/>
</dbReference>
<dbReference type="SMART" id="SM00829">
    <property type="entry name" value="PKS_ER"/>
    <property type="match status" value="1"/>
</dbReference>
<proteinExistence type="predicted"/>
<dbReference type="Proteomes" id="UP001265746">
    <property type="component" value="Unassembled WGS sequence"/>
</dbReference>
<dbReference type="EMBL" id="JAUJFL010000003">
    <property type="protein sequence ID" value="KAK2607033.1"/>
    <property type="molecule type" value="Genomic_DNA"/>
</dbReference>
<evidence type="ECO:0000259" key="1">
    <source>
        <dbReference type="SMART" id="SM00829"/>
    </source>
</evidence>
<reference evidence="2" key="1">
    <citation type="submission" date="2023-06" db="EMBL/GenBank/DDBJ databases">
        <authorList>
            <person name="Noh H."/>
        </authorList>
    </citation>
    <scope>NUCLEOTIDE SEQUENCE</scope>
    <source>
        <strain evidence="2">DUCC20226</strain>
    </source>
</reference>
<dbReference type="Pfam" id="PF00107">
    <property type="entry name" value="ADH_zinc_N"/>
    <property type="match status" value="1"/>
</dbReference>
<dbReference type="CDD" id="cd08276">
    <property type="entry name" value="MDR7"/>
    <property type="match status" value="1"/>
</dbReference>
<dbReference type="AlphaFoldDB" id="A0AAD9SGN4"/>
<dbReference type="InterPro" id="IPR013154">
    <property type="entry name" value="ADH-like_N"/>
</dbReference>
<name>A0AAD9SGN4_PHOAM</name>
<dbReference type="InterPro" id="IPR052711">
    <property type="entry name" value="Zinc_ADH-like"/>
</dbReference>
<dbReference type="InterPro" id="IPR036291">
    <property type="entry name" value="NAD(P)-bd_dom_sf"/>
</dbReference>
<dbReference type="Pfam" id="PF08240">
    <property type="entry name" value="ADH_N"/>
    <property type="match status" value="1"/>
</dbReference>
<evidence type="ECO:0000313" key="3">
    <source>
        <dbReference type="Proteomes" id="UP001265746"/>
    </source>
</evidence>
<sequence>MKAAALNYRDLLIATDDERYKTRTVSPRVPLCDGSGIVESVNAEPGSSRWRVGDRVIVAASTSWKSAEPGTDGEMDNTTVLGASDIDGVLQQYVVVDEDGIVSAPDNLSFEEAASLGGAYASAWNALFGWYVPLKAGDVVVTQGTGGVSTAVLQFAAAAGAQVIALSSSQEKLEAAKQLGATHGLDSNDPDWDVKVRELTDGRGADHVVDVVGASTIVRSLHATRQGGLVTLVGFLSASEKHDLIQDIILGAKTVRGIVYASLPMLENMNAFIQKHDLKPVLGHVFEWAQAPEAYLALLNLNTAGKVVIKVA</sequence>
<dbReference type="SUPFAM" id="SSF51735">
    <property type="entry name" value="NAD(P)-binding Rossmann-fold domains"/>
    <property type="match status" value="1"/>
</dbReference>
<feature type="domain" description="Enoyl reductase (ER)" evidence="1">
    <location>
        <begin position="1"/>
        <end position="309"/>
    </location>
</feature>
<dbReference type="Gene3D" id="3.90.180.10">
    <property type="entry name" value="Medium-chain alcohol dehydrogenases, catalytic domain"/>
    <property type="match status" value="1"/>
</dbReference>
<gene>
    <name evidence="2" type="ORF">N8I77_005742</name>
</gene>
<comment type="caution">
    <text evidence="2">The sequence shown here is derived from an EMBL/GenBank/DDBJ whole genome shotgun (WGS) entry which is preliminary data.</text>
</comment>